<organism evidence="1 2">
    <name type="scientific">Pantoea stewartii subsp. stewartii DC283</name>
    <dbReference type="NCBI Taxonomy" id="660596"/>
    <lineage>
        <taxon>Bacteria</taxon>
        <taxon>Pseudomonadati</taxon>
        <taxon>Pseudomonadota</taxon>
        <taxon>Gammaproteobacteria</taxon>
        <taxon>Enterobacterales</taxon>
        <taxon>Erwiniaceae</taxon>
        <taxon>Pantoea</taxon>
    </lineage>
</organism>
<dbReference type="Proteomes" id="UP000192380">
    <property type="component" value="Chromosome"/>
</dbReference>
<keyword evidence="2" id="KW-1185">Reference proteome</keyword>
<dbReference type="EMBL" id="CP017581">
    <property type="protein sequence ID" value="ARF49808.1"/>
    <property type="molecule type" value="Genomic_DNA"/>
</dbReference>
<evidence type="ECO:0000313" key="1">
    <source>
        <dbReference type="EMBL" id="ARF49808.1"/>
    </source>
</evidence>
<gene>
    <name evidence="1" type="ORF">DSJ_10945</name>
</gene>
<sequence>MFLGILYFPSRVPIVKPMHTLISINMSGLFEISGINILYIKPVSFSSAYSVIFDHVDKNQLVVYFSNNVLEKQRDN</sequence>
<proteinExistence type="predicted"/>
<protein>
    <submittedName>
        <fullName evidence="1">Uncharacterized protein</fullName>
    </submittedName>
</protein>
<name>A0ABN4Z089_PANSE</name>
<accession>A0ABN4Z089</accession>
<reference evidence="1 2" key="1">
    <citation type="submission" date="2016-10" db="EMBL/GenBank/DDBJ databases">
        <title>Complete Genome Assembly of Pantoea stewartii subsp. stewartii DC283, a Corn Pathogen.</title>
        <authorList>
            <person name="Duong D.A."/>
            <person name="Stevens A.M."/>
            <person name="Jensen R.V."/>
        </authorList>
    </citation>
    <scope>NUCLEOTIDE SEQUENCE [LARGE SCALE GENOMIC DNA]</scope>
    <source>
        <strain evidence="1 2">DC283</strain>
    </source>
</reference>
<evidence type="ECO:0000313" key="2">
    <source>
        <dbReference type="Proteomes" id="UP000192380"/>
    </source>
</evidence>